<sequence>MYSASKETGKKTPRTISTPKLKHMKKYRKGCKVCVQCKNKEPKTALKSARVRKKSKNRRKSSMQKSNEKPINAKIMTPSETQESYMKAYDIEVFTPRRSEFSHIETQVNERDLGLDSFATQVENNKTKFVSLIEGIVGNMSTEYENLVKEKEKYSKIVQDIDPSIYITQIDELKRLNNIQEEQIDTLHSHNKSLSEKLETYAKEVKILDQKLIIKDQELSNCAKTLTENQTEATFCRQNSESQLPDPQEREQLEFKYKLELESLLLKIDKLEEHVKNLNSEVEKYKSLNKKLQEESNITKINYTDTKKEMTIVKNNLKIAEGEVNISRFDLEKLKKELEKYKSDCCTTQNELKKSKTNNEHFLSTIDELRTSIHSLKTKNKSKDDDIRRLQDEISFMKDILSKEAKEKEEALQKSLPEDIRKISALQEEILKFKVKLSDYENKIQKFDQDNEFLQTLLQNKEEVTKLQTRYTYVINLLTSMKGKNSDPRVIEYAENMISDGKSYFNKENNDSLIDEEDLQFFNQRLPSVPNDYDTYNLSRTNSEIISLQKNSSESPVRLRSEANPIKTADKQSIIELKSQLGTLRSNYDELQEKIKSKNRYIAQLEEANETKITSLNQSYGKPTKNIIKISPNCGIPEEESFNHDMTLGTDSDSDDGGLKIIEKEDMVQYLHTVSKIIEDLF</sequence>
<comment type="caution">
    <text evidence="3">The sequence shown here is derived from an EMBL/GenBank/DDBJ whole genome shotgun (WGS) entry which is preliminary data.</text>
</comment>
<organism evidence="3 4">
    <name type="scientific">Euplotes crassus</name>
    <dbReference type="NCBI Taxonomy" id="5936"/>
    <lineage>
        <taxon>Eukaryota</taxon>
        <taxon>Sar</taxon>
        <taxon>Alveolata</taxon>
        <taxon>Ciliophora</taxon>
        <taxon>Intramacronucleata</taxon>
        <taxon>Spirotrichea</taxon>
        <taxon>Hypotrichia</taxon>
        <taxon>Euplotida</taxon>
        <taxon>Euplotidae</taxon>
        <taxon>Moneuplotes</taxon>
    </lineage>
</organism>
<dbReference type="EMBL" id="CAMPGE010000354">
    <property type="protein sequence ID" value="CAI2359100.1"/>
    <property type="molecule type" value="Genomic_DNA"/>
</dbReference>
<keyword evidence="1" id="KW-0175">Coiled coil</keyword>
<feature type="compositionally biased region" description="Basic residues" evidence="2">
    <location>
        <begin position="49"/>
        <end position="62"/>
    </location>
</feature>
<name>A0AAD1X6A6_EUPCR</name>
<protein>
    <submittedName>
        <fullName evidence="3">Uncharacterized protein</fullName>
    </submittedName>
</protein>
<feature type="region of interest" description="Disordered" evidence="2">
    <location>
        <begin position="45"/>
        <end position="71"/>
    </location>
</feature>
<evidence type="ECO:0000313" key="4">
    <source>
        <dbReference type="Proteomes" id="UP001295684"/>
    </source>
</evidence>
<feature type="coiled-coil region" evidence="1">
    <location>
        <begin position="261"/>
        <end position="298"/>
    </location>
</feature>
<feature type="coiled-coil region" evidence="1">
    <location>
        <begin position="373"/>
        <end position="464"/>
    </location>
</feature>
<feature type="coiled-coil region" evidence="1">
    <location>
        <begin position="170"/>
        <end position="211"/>
    </location>
</feature>
<evidence type="ECO:0000313" key="3">
    <source>
        <dbReference type="EMBL" id="CAI2359100.1"/>
    </source>
</evidence>
<evidence type="ECO:0000256" key="1">
    <source>
        <dbReference type="SAM" id="Coils"/>
    </source>
</evidence>
<dbReference type="Proteomes" id="UP001295684">
    <property type="component" value="Unassembled WGS sequence"/>
</dbReference>
<evidence type="ECO:0000256" key="2">
    <source>
        <dbReference type="SAM" id="MobiDB-lite"/>
    </source>
</evidence>
<keyword evidence="4" id="KW-1185">Reference proteome</keyword>
<dbReference type="SUPFAM" id="SSF57997">
    <property type="entry name" value="Tropomyosin"/>
    <property type="match status" value="1"/>
</dbReference>
<dbReference type="AlphaFoldDB" id="A0AAD1X6A6"/>
<accession>A0AAD1X6A6</accession>
<gene>
    <name evidence="3" type="ORF">ECRASSUSDP1_LOCUS385</name>
</gene>
<reference evidence="3" key="1">
    <citation type="submission" date="2023-07" db="EMBL/GenBank/DDBJ databases">
        <authorList>
            <consortium name="AG Swart"/>
            <person name="Singh M."/>
            <person name="Singh A."/>
            <person name="Seah K."/>
            <person name="Emmerich C."/>
        </authorList>
    </citation>
    <scope>NUCLEOTIDE SEQUENCE</scope>
    <source>
        <strain evidence="3">DP1</strain>
    </source>
</reference>
<proteinExistence type="predicted"/>
<feature type="coiled-coil region" evidence="1">
    <location>
        <begin position="574"/>
        <end position="611"/>
    </location>
</feature>